<keyword evidence="2" id="KW-1185">Reference proteome</keyword>
<dbReference type="PANTHER" id="PTHR33706">
    <property type="entry name" value="MORN VARIANT REPEAT PROTEIN"/>
    <property type="match status" value="1"/>
</dbReference>
<dbReference type="PANTHER" id="PTHR33706:SF1">
    <property type="entry name" value="TPR REPEAT PROTEIN"/>
    <property type="match status" value="1"/>
</dbReference>
<gene>
    <name evidence="1" type="ORF">PPRIM_AZ9-3.1.T1160159</name>
</gene>
<proteinExistence type="predicted"/>
<organism evidence="1 2">
    <name type="scientific">Paramecium primaurelia</name>
    <dbReference type="NCBI Taxonomy" id="5886"/>
    <lineage>
        <taxon>Eukaryota</taxon>
        <taxon>Sar</taxon>
        <taxon>Alveolata</taxon>
        <taxon>Ciliophora</taxon>
        <taxon>Intramacronucleata</taxon>
        <taxon>Oligohymenophorea</taxon>
        <taxon>Peniculida</taxon>
        <taxon>Parameciidae</taxon>
        <taxon>Paramecium</taxon>
    </lineage>
</organism>
<comment type="caution">
    <text evidence="1">The sequence shown here is derived from an EMBL/GenBank/DDBJ whole genome shotgun (WGS) entry which is preliminary data.</text>
</comment>
<evidence type="ECO:0000313" key="2">
    <source>
        <dbReference type="Proteomes" id="UP000688137"/>
    </source>
</evidence>
<dbReference type="Proteomes" id="UP000688137">
    <property type="component" value="Unassembled WGS sequence"/>
</dbReference>
<name>A0A8S1PFA5_PARPR</name>
<dbReference type="AlphaFoldDB" id="A0A8S1PFA5"/>
<sequence>MSNSNEYQQISVWSKIWKQGTQKVEVEMWDQILKQLVKTEIQITINKDKSIIYQYDGVILRKDSFKFQPKNPFFLTNMGMIKYLQWQIVEDDKKKLVKWMANWNGEALIEVGGYFEDGVKLGFWQESIKYYSCKSQLYQKGQYVNDQQRGIWKYTCNNNMIGGGQYNLQGVKVGKWIELDDYFKENSQVIYNGEFKNGKKIGIWETVYQGKQIGGGLYFESKGEQVKTGKWCELSNGFMDTSQVTYIGVYKDGKKLGRWDVWWLQDKQQQVIGGGLYDDIDSIKIGQWIEVSDMFKKDSQVTFIGEYKNGMKIGKWNILQKHELIGGGSYNLGSSQKNGKWIELSDRFESNSQVIYNGQYNNGQKVGRWDILFREEDGFFKIGGGSYDQVSSLKIGKWIELSQSFNLYSQVTFIGQYKDGKKVGKWTTWFRDFRNGRNLQIGGGLYDEDSSIKVGKWTELSDGFHFLSQVTQTGEYKYGQKVGKWNIMYKQYEDSSFQQIGGGLYDKEYSIKIGRWIELSDGFYKWSQLVYKGEYMNGRKVGAWDIEYEGIKIGGGQYDEQFSMKIGSWIEPSDDFYVDFQVIYNGIYKNGKKIGRWDIIFRFSINNSFKQIAGGQYEEGMKIGDWVELCDEFNKDYQIVCNGEYKNNKKVGKWAKMDISRKR</sequence>
<reference evidence="1" key="1">
    <citation type="submission" date="2021-01" db="EMBL/GenBank/DDBJ databases">
        <authorList>
            <consortium name="Genoscope - CEA"/>
            <person name="William W."/>
        </authorList>
    </citation>
    <scope>NUCLEOTIDE SEQUENCE</scope>
</reference>
<protein>
    <submittedName>
        <fullName evidence="1">Uncharacterized protein</fullName>
    </submittedName>
</protein>
<evidence type="ECO:0000313" key="1">
    <source>
        <dbReference type="EMBL" id="CAD8101837.1"/>
    </source>
</evidence>
<accession>A0A8S1PFA5</accession>
<dbReference type="EMBL" id="CAJJDM010000119">
    <property type="protein sequence ID" value="CAD8101837.1"/>
    <property type="molecule type" value="Genomic_DNA"/>
</dbReference>